<dbReference type="NCBIfam" id="TIGR04057">
    <property type="entry name" value="SusC_RagA_signa"/>
    <property type="match status" value="1"/>
</dbReference>
<reference evidence="14" key="1">
    <citation type="submission" date="2016-10" db="EMBL/GenBank/DDBJ databases">
        <authorList>
            <person name="Varghese N."/>
            <person name="Submissions S."/>
        </authorList>
    </citation>
    <scope>NUCLEOTIDE SEQUENCE [LARGE SCALE GENOMIC DNA]</scope>
    <source>
        <strain evidence="14">DSM 25811 / CCM 8410 / LMG 26954 / E90</strain>
    </source>
</reference>
<dbReference type="InterPro" id="IPR023996">
    <property type="entry name" value="TonB-dep_OMP_SusC/RagA"/>
</dbReference>
<comment type="similarity">
    <text evidence="8 9">Belongs to the TonB-dependent receptor family.</text>
</comment>
<keyword evidence="3 8" id="KW-1134">Transmembrane beta strand</keyword>
<dbReference type="RefSeq" id="WP_090388482.1">
    <property type="nucleotide sequence ID" value="NZ_FMZO01000001.1"/>
</dbReference>
<dbReference type="SUPFAM" id="SSF49464">
    <property type="entry name" value="Carboxypeptidase regulatory domain-like"/>
    <property type="match status" value="1"/>
</dbReference>
<dbReference type="OrthoDB" id="9768177at2"/>
<dbReference type="FunFam" id="2.170.130.10:FF:000003">
    <property type="entry name" value="SusC/RagA family TonB-linked outer membrane protein"/>
    <property type="match status" value="1"/>
</dbReference>
<dbReference type="GO" id="GO:0009279">
    <property type="term" value="C:cell outer membrane"/>
    <property type="evidence" value="ECO:0007669"/>
    <property type="project" value="UniProtKB-SubCell"/>
</dbReference>
<dbReference type="Pfam" id="PF00593">
    <property type="entry name" value="TonB_dep_Rec_b-barrel"/>
    <property type="match status" value="1"/>
</dbReference>
<dbReference type="InterPro" id="IPR037066">
    <property type="entry name" value="Plug_dom_sf"/>
</dbReference>
<evidence type="ECO:0000256" key="8">
    <source>
        <dbReference type="PROSITE-ProRule" id="PRU01360"/>
    </source>
</evidence>
<evidence type="ECO:0000256" key="9">
    <source>
        <dbReference type="RuleBase" id="RU003357"/>
    </source>
</evidence>
<dbReference type="SUPFAM" id="SSF56935">
    <property type="entry name" value="Porins"/>
    <property type="match status" value="1"/>
</dbReference>
<dbReference type="PROSITE" id="PS52016">
    <property type="entry name" value="TONB_DEPENDENT_REC_3"/>
    <property type="match status" value="1"/>
</dbReference>
<evidence type="ECO:0000256" key="3">
    <source>
        <dbReference type="ARBA" id="ARBA00022452"/>
    </source>
</evidence>
<keyword evidence="10" id="KW-0732">Signal</keyword>
<evidence type="ECO:0000256" key="2">
    <source>
        <dbReference type="ARBA" id="ARBA00022448"/>
    </source>
</evidence>
<feature type="signal peptide" evidence="10">
    <location>
        <begin position="1"/>
        <end position="29"/>
    </location>
</feature>
<evidence type="ECO:0000256" key="10">
    <source>
        <dbReference type="SAM" id="SignalP"/>
    </source>
</evidence>
<accession>A0A1G6JKE3</accession>
<dbReference type="EMBL" id="FMZO01000001">
    <property type="protein sequence ID" value="SDC19128.1"/>
    <property type="molecule type" value="Genomic_DNA"/>
</dbReference>
<keyword evidence="6 8" id="KW-0472">Membrane</keyword>
<feature type="domain" description="TonB-dependent receptor-like beta-barrel" evidence="11">
    <location>
        <begin position="417"/>
        <end position="834"/>
    </location>
</feature>
<feature type="chain" id="PRO_5011597035" evidence="10">
    <location>
        <begin position="30"/>
        <end position="1013"/>
    </location>
</feature>
<dbReference type="Pfam" id="PF07715">
    <property type="entry name" value="Plug"/>
    <property type="match status" value="1"/>
</dbReference>
<dbReference type="Proteomes" id="UP000198757">
    <property type="component" value="Unassembled WGS sequence"/>
</dbReference>
<sequence length="1013" mass="112070">MKEQNAKRLHGVGAALLLLCALLSQSVFGQVATQETMHVSGTIMDENRQPLPGVTVSSSNGTTMVIADEQGQYAIAVPIGDTLQFSHVGYELQKIKPGVNEKLDVVMIGQQGTINEIVVVGYGKQKRVTMTGSVSTITTKDLLQSPVSNLTNALAGRLPGLITTQRSGEPGVDASALYIRGIATLGNARPIVVVDGVERSMDYIDPNDIESFSILKDAASTAVFGMRGANGVVMVTTKRGKRSAPQMSFRTTYGKQEPTKIPEFLGSYDYARLKNEALMNDGNQPAFTDAQLESYKNGTGYNTDYYKFLIQPSQVGNANLNISGGNNIARYFLSAGLNIQEGNYKHTRENDQGYNSNNVMKRFNLRANVDVDVTKDLLVSLNLAGIQTNRSDPNTSAATIMNIMNRMPPIYPITNPDSSLFGNGTYTSNLLGEVSRRGYRIYLNNTIQGTLSAVQKLDVLTKNLSVKLSYSYDNTATPSVSYGKGYAVFYPVYKEDGTIDRYVQVGSDSRIDPNGSFSGGGLERISFVEGAVNWFRQYGKHNITAMGNWNRRLRRSGSAIPYAFQTYLFRGQYNYDSRYMLELNGSYMGSENFPPESRYGLFPSISGGWVISQEKFIDNNSALSFINLLKLRASYGEVGNDQVGSERFLWFTSWAGAGQYWFGTGNNPTQANGWAQGAIGNPGVTWERGRKLNLAIEGSLWNDALSFTVEAFKERRSNILISRGTLTDVFGQNIKPQNLGIVDNKGIDIDLGHKMTIGEFFYFVKGNFTYAKNKVVFQDEVARTNPWMYRTGLPIGTKYGLVYTGFFQSQAEVDASAQQFGTVRPGDLKYLDLDGDGKVLAGYDEQPIGYSRTPEIMYGFSAGGGYKGLDFSILFQGAAHASAMLNNEAVYEFFQEGKVKPFHLNRWTPETAATATYPLLHNSTNANNHRGSSFWIRSADYLRIKNVEIGYTLPARWTQTLKLKSTRFFVNGMNVFTFKNALDDYFVDPEIDDGYGAMYPIQKIWAFGIDINF</sequence>
<dbReference type="InterPro" id="IPR036942">
    <property type="entry name" value="Beta-barrel_TonB_sf"/>
</dbReference>
<evidence type="ECO:0000256" key="6">
    <source>
        <dbReference type="ARBA" id="ARBA00023136"/>
    </source>
</evidence>
<dbReference type="Pfam" id="PF13715">
    <property type="entry name" value="CarbopepD_reg_2"/>
    <property type="match status" value="1"/>
</dbReference>
<organism evidence="13 14">
    <name type="scientific">Niabella drilacis (strain DSM 25811 / CCM 8410 / CCUG 62505 / LMG 26954 / E90)</name>
    <dbReference type="NCBI Taxonomy" id="1285928"/>
    <lineage>
        <taxon>Bacteria</taxon>
        <taxon>Pseudomonadati</taxon>
        <taxon>Bacteroidota</taxon>
        <taxon>Chitinophagia</taxon>
        <taxon>Chitinophagales</taxon>
        <taxon>Chitinophagaceae</taxon>
        <taxon>Niabella</taxon>
    </lineage>
</organism>
<evidence type="ECO:0000256" key="7">
    <source>
        <dbReference type="ARBA" id="ARBA00023237"/>
    </source>
</evidence>
<dbReference type="AlphaFoldDB" id="A0A1G6JKE3"/>
<evidence type="ECO:0000256" key="5">
    <source>
        <dbReference type="ARBA" id="ARBA00023077"/>
    </source>
</evidence>
<dbReference type="InterPro" id="IPR012910">
    <property type="entry name" value="Plug_dom"/>
</dbReference>
<dbReference type="Gene3D" id="2.60.40.1120">
    <property type="entry name" value="Carboxypeptidase-like, regulatory domain"/>
    <property type="match status" value="1"/>
</dbReference>
<evidence type="ECO:0000256" key="1">
    <source>
        <dbReference type="ARBA" id="ARBA00004571"/>
    </source>
</evidence>
<keyword evidence="14" id="KW-1185">Reference proteome</keyword>
<dbReference type="Gene3D" id="2.40.170.20">
    <property type="entry name" value="TonB-dependent receptor, beta-barrel domain"/>
    <property type="match status" value="1"/>
</dbReference>
<evidence type="ECO:0000313" key="13">
    <source>
        <dbReference type="EMBL" id="SDC19128.1"/>
    </source>
</evidence>
<name>A0A1G6JKE3_NIADE</name>
<dbReference type="InterPro" id="IPR000531">
    <property type="entry name" value="Beta-barrel_TonB"/>
</dbReference>
<evidence type="ECO:0000313" key="14">
    <source>
        <dbReference type="Proteomes" id="UP000198757"/>
    </source>
</evidence>
<dbReference type="STRING" id="1285928.SAMN04487894_101561"/>
<comment type="subcellular location">
    <subcellularLocation>
        <location evidence="1 8">Cell outer membrane</location>
        <topology evidence="1 8">Multi-pass membrane protein</topology>
    </subcellularLocation>
</comment>
<gene>
    <name evidence="13" type="ORF">SAMN04487894_101561</name>
</gene>
<dbReference type="InterPro" id="IPR008969">
    <property type="entry name" value="CarboxyPept-like_regulatory"/>
</dbReference>
<proteinExistence type="inferred from homology"/>
<dbReference type="InterPro" id="IPR023997">
    <property type="entry name" value="TonB-dep_OMP_SusC/RagA_CS"/>
</dbReference>
<keyword evidence="2 8" id="KW-0813">Transport</keyword>
<feature type="domain" description="TonB-dependent receptor plug" evidence="12">
    <location>
        <begin position="129"/>
        <end position="232"/>
    </location>
</feature>
<dbReference type="Gene3D" id="2.170.130.10">
    <property type="entry name" value="TonB-dependent receptor, plug domain"/>
    <property type="match status" value="1"/>
</dbReference>
<evidence type="ECO:0000259" key="12">
    <source>
        <dbReference type="Pfam" id="PF07715"/>
    </source>
</evidence>
<dbReference type="NCBIfam" id="TIGR04056">
    <property type="entry name" value="OMP_RagA_SusC"/>
    <property type="match status" value="1"/>
</dbReference>
<evidence type="ECO:0000256" key="4">
    <source>
        <dbReference type="ARBA" id="ARBA00022692"/>
    </source>
</evidence>
<keyword evidence="7 8" id="KW-0998">Cell outer membrane</keyword>
<protein>
    <submittedName>
        <fullName evidence="13">TonB-linked outer membrane protein, SusC/RagA family</fullName>
    </submittedName>
</protein>
<keyword evidence="4 8" id="KW-0812">Transmembrane</keyword>
<keyword evidence="5 9" id="KW-0798">TonB box</keyword>
<dbReference type="InterPro" id="IPR039426">
    <property type="entry name" value="TonB-dep_rcpt-like"/>
</dbReference>
<evidence type="ECO:0000259" key="11">
    <source>
        <dbReference type="Pfam" id="PF00593"/>
    </source>
</evidence>